<gene>
    <name evidence="2" type="ORF">MGAL_10B048089</name>
</gene>
<dbReference type="AlphaFoldDB" id="A0A8B6HKN8"/>
<keyword evidence="3" id="KW-1185">Reference proteome</keyword>
<feature type="coiled-coil region" evidence="1">
    <location>
        <begin position="50"/>
        <end position="112"/>
    </location>
</feature>
<sequence>MEPIEFKNDKMRRGFDLKKKQLEIRNDKLYKLEEKIGTLYDKIHQLNASNEKKDVIIRDLRKERMELQDEVMKLEAELKRNGNASEERKLKIEQMQLEIDKLCQKLEETQVTEDNGTELPSEVQTVESEVQNDLQTPSNQLQISQDLVRIEQIELQTAQNPIISNDQNVAQAVHDGVQTIQKDINKNYSTIHSEISAMRQMQNGLMKEMQNGMMKEMQNGIMKELSTEMGKNIREMQNNVIKEMRNQMADLMKESSFPMTITDNQNVQLAINSQFGNKATVVPSQRIGFKKYVTGLSQKNKLK</sequence>
<protein>
    <submittedName>
        <fullName evidence="2">Uncharacterized protein</fullName>
    </submittedName>
</protein>
<name>A0A8B6HKN8_MYTGA</name>
<accession>A0A8B6HKN8</accession>
<proteinExistence type="predicted"/>
<organism evidence="2 3">
    <name type="scientific">Mytilus galloprovincialis</name>
    <name type="common">Mediterranean mussel</name>
    <dbReference type="NCBI Taxonomy" id="29158"/>
    <lineage>
        <taxon>Eukaryota</taxon>
        <taxon>Metazoa</taxon>
        <taxon>Spiralia</taxon>
        <taxon>Lophotrochozoa</taxon>
        <taxon>Mollusca</taxon>
        <taxon>Bivalvia</taxon>
        <taxon>Autobranchia</taxon>
        <taxon>Pteriomorphia</taxon>
        <taxon>Mytilida</taxon>
        <taxon>Mytiloidea</taxon>
        <taxon>Mytilidae</taxon>
        <taxon>Mytilinae</taxon>
        <taxon>Mytilus</taxon>
    </lineage>
</organism>
<evidence type="ECO:0000256" key="1">
    <source>
        <dbReference type="SAM" id="Coils"/>
    </source>
</evidence>
<evidence type="ECO:0000313" key="2">
    <source>
        <dbReference type="EMBL" id="VDI80089.1"/>
    </source>
</evidence>
<reference evidence="2" key="1">
    <citation type="submission" date="2018-11" db="EMBL/GenBank/DDBJ databases">
        <authorList>
            <person name="Alioto T."/>
            <person name="Alioto T."/>
        </authorList>
    </citation>
    <scope>NUCLEOTIDE SEQUENCE</scope>
</reference>
<comment type="caution">
    <text evidence="2">The sequence shown here is derived from an EMBL/GenBank/DDBJ whole genome shotgun (WGS) entry which is preliminary data.</text>
</comment>
<dbReference type="Proteomes" id="UP000596742">
    <property type="component" value="Unassembled WGS sequence"/>
</dbReference>
<dbReference type="EMBL" id="UYJE01010139">
    <property type="protein sequence ID" value="VDI80089.1"/>
    <property type="molecule type" value="Genomic_DNA"/>
</dbReference>
<evidence type="ECO:0000313" key="3">
    <source>
        <dbReference type="Proteomes" id="UP000596742"/>
    </source>
</evidence>
<keyword evidence="1" id="KW-0175">Coiled coil</keyword>